<dbReference type="Proteomes" id="UP000777002">
    <property type="component" value="Unassembled WGS sequence"/>
</dbReference>
<accession>A0ABS2GUN3</accession>
<protein>
    <submittedName>
        <fullName evidence="1">Uncharacterized protein</fullName>
    </submittedName>
</protein>
<name>A0ABS2GUN3_9BURK</name>
<sequence length="116" mass="13271">MDKKETQKEVQKEQAPVQQEPNVWVCDAVGVTHCDVSDKGVIYTVTWTDFMGLQHSAKIKREDCYFDFVNVLKTLVKGGYRYNTMIAQAPAIIQQRLTAFRPSQESVKKAIESMKK</sequence>
<keyword evidence="2" id="KW-1185">Reference proteome</keyword>
<evidence type="ECO:0000313" key="2">
    <source>
        <dbReference type="Proteomes" id="UP000777002"/>
    </source>
</evidence>
<evidence type="ECO:0000313" key="1">
    <source>
        <dbReference type="EMBL" id="MBM6928622.1"/>
    </source>
</evidence>
<comment type="caution">
    <text evidence="1">The sequence shown here is derived from an EMBL/GenBank/DDBJ whole genome shotgun (WGS) entry which is preliminary data.</text>
</comment>
<organism evidence="1 2">
    <name type="scientific">Parasutterella secunda</name>
    <dbReference type="NCBI Taxonomy" id="626947"/>
    <lineage>
        <taxon>Bacteria</taxon>
        <taxon>Pseudomonadati</taxon>
        <taxon>Pseudomonadota</taxon>
        <taxon>Betaproteobacteria</taxon>
        <taxon>Burkholderiales</taxon>
        <taxon>Sutterellaceae</taxon>
        <taxon>Parasutterella</taxon>
    </lineage>
</organism>
<reference evidence="1 2" key="1">
    <citation type="journal article" date="2021" name="Sci. Rep.">
        <title>The distribution of antibiotic resistance genes in chicken gut microbiota commensals.</title>
        <authorList>
            <person name="Juricova H."/>
            <person name="Matiasovicova J."/>
            <person name="Kubasova T."/>
            <person name="Cejkova D."/>
            <person name="Rychlik I."/>
        </authorList>
    </citation>
    <scope>NUCLEOTIDE SEQUENCE [LARGE SCALE GENOMIC DNA]</scope>
    <source>
        <strain evidence="1 2">An562</strain>
    </source>
</reference>
<dbReference type="RefSeq" id="WP_205050209.1">
    <property type="nucleotide sequence ID" value="NZ_JACJKX010000007.1"/>
</dbReference>
<dbReference type="EMBL" id="JACJKX010000007">
    <property type="protein sequence ID" value="MBM6928622.1"/>
    <property type="molecule type" value="Genomic_DNA"/>
</dbReference>
<gene>
    <name evidence="1" type="ORF">H5985_04975</name>
</gene>
<proteinExistence type="predicted"/>